<organism evidence="1 2">
    <name type="scientific">Phaseolus angularis</name>
    <name type="common">Azuki bean</name>
    <name type="synonym">Vigna angularis</name>
    <dbReference type="NCBI Taxonomy" id="3914"/>
    <lineage>
        <taxon>Eukaryota</taxon>
        <taxon>Viridiplantae</taxon>
        <taxon>Streptophyta</taxon>
        <taxon>Embryophyta</taxon>
        <taxon>Tracheophyta</taxon>
        <taxon>Spermatophyta</taxon>
        <taxon>Magnoliopsida</taxon>
        <taxon>eudicotyledons</taxon>
        <taxon>Gunneridae</taxon>
        <taxon>Pentapetalae</taxon>
        <taxon>rosids</taxon>
        <taxon>fabids</taxon>
        <taxon>Fabales</taxon>
        <taxon>Fabaceae</taxon>
        <taxon>Papilionoideae</taxon>
        <taxon>50 kb inversion clade</taxon>
        <taxon>NPAAA clade</taxon>
        <taxon>indigoferoid/millettioid clade</taxon>
        <taxon>Phaseoleae</taxon>
        <taxon>Vigna</taxon>
    </lineage>
</organism>
<dbReference type="Proteomes" id="UP000053144">
    <property type="component" value="Chromosome 10"/>
</dbReference>
<evidence type="ECO:0000313" key="2">
    <source>
        <dbReference type="Proteomes" id="UP000053144"/>
    </source>
</evidence>
<proteinExistence type="predicted"/>
<name>A0A0L9VM53_PHAAN</name>
<gene>
    <name evidence="1" type="ORF">LR48_Vigan10g202200</name>
</gene>
<evidence type="ECO:0000313" key="1">
    <source>
        <dbReference type="EMBL" id="KOM56130.1"/>
    </source>
</evidence>
<reference evidence="2" key="1">
    <citation type="journal article" date="2015" name="Proc. Natl. Acad. Sci. U.S.A.">
        <title>Genome sequencing of adzuki bean (Vigna angularis) provides insight into high starch and low fat accumulation and domestication.</title>
        <authorList>
            <person name="Yang K."/>
            <person name="Tian Z."/>
            <person name="Chen C."/>
            <person name="Luo L."/>
            <person name="Zhao B."/>
            <person name="Wang Z."/>
            <person name="Yu L."/>
            <person name="Li Y."/>
            <person name="Sun Y."/>
            <person name="Li W."/>
            <person name="Chen Y."/>
            <person name="Li Y."/>
            <person name="Zhang Y."/>
            <person name="Ai D."/>
            <person name="Zhao J."/>
            <person name="Shang C."/>
            <person name="Ma Y."/>
            <person name="Wu B."/>
            <person name="Wang M."/>
            <person name="Gao L."/>
            <person name="Sun D."/>
            <person name="Zhang P."/>
            <person name="Guo F."/>
            <person name="Wang W."/>
            <person name="Li Y."/>
            <person name="Wang J."/>
            <person name="Varshney R.K."/>
            <person name="Wang J."/>
            <person name="Ling H.Q."/>
            <person name="Wan P."/>
        </authorList>
    </citation>
    <scope>NUCLEOTIDE SEQUENCE</scope>
    <source>
        <strain evidence="2">cv. Jingnong 6</strain>
    </source>
</reference>
<dbReference type="AlphaFoldDB" id="A0A0L9VM53"/>
<dbReference type="EMBL" id="CM003380">
    <property type="protein sequence ID" value="KOM56130.1"/>
    <property type="molecule type" value="Genomic_DNA"/>
</dbReference>
<protein>
    <submittedName>
        <fullName evidence="1">Uncharacterized protein</fullName>
    </submittedName>
</protein>
<sequence length="218" mass="23915">MKGWERESGFSSSSMAAVIRDQPAVHRRGQLRKSPATSLPVTPPRALAFLIPCAQEAHSDTATVPLPLSATSCRLQTGPATATNVVVAGACWRDVLVTVDLWLEAKTAGSSTFVASNPASTTKATSSFVEHGACTSNTKLGNAPTLEPKTPSVKRQLQPLFFILFSFKLHLQPSSSYGISYFIVRIDVRKLHDLDWNYNRQRVKKILYRQSFQIVALL</sequence>
<accession>A0A0L9VM53</accession>
<dbReference type="Gramene" id="KOM56130">
    <property type="protein sequence ID" value="KOM56130"/>
    <property type="gene ID" value="LR48_Vigan10g202200"/>
</dbReference>